<dbReference type="SUPFAM" id="SSF46955">
    <property type="entry name" value="Putative DNA-binding domain"/>
    <property type="match status" value="1"/>
</dbReference>
<name>A0ABV6JV55_9PROT</name>
<evidence type="ECO:0000313" key="2">
    <source>
        <dbReference type="Proteomes" id="UP001589865"/>
    </source>
</evidence>
<dbReference type="RefSeq" id="WP_377045251.1">
    <property type="nucleotide sequence ID" value="NZ_JBHLUN010000010.1"/>
</dbReference>
<organism evidence="1 2">
    <name type="scientific">Roseomonas elaeocarpi</name>
    <dbReference type="NCBI Taxonomy" id="907779"/>
    <lineage>
        <taxon>Bacteria</taxon>
        <taxon>Pseudomonadati</taxon>
        <taxon>Pseudomonadota</taxon>
        <taxon>Alphaproteobacteria</taxon>
        <taxon>Acetobacterales</taxon>
        <taxon>Roseomonadaceae</taxon>
        <taxon>Roseomonas</taxon>
    </lineage>
</organism>
<dbReference type="InterPro" id="IPR009061">
    <property type="entry name" value="DNA-bd_dom_put_sf"/>
</dbReference>
<comment type="caution">
    <text evidence="1">The sequence shown here is derived from an EMBL/GenBank/DDBJ whole genome shotgun (WGS) entry which is preliminary data.</text>
</comment>
<dbReference type="EMBL" id="JBHLUN010000010">
    <property type="protein sequence ID" value="MFC0409499.1"/>
    <property type="molecule type" value="Genomic_DNA"/>
</dbReference>
<accession>A0ABV6JV55</accession>
<keyword evidence="2" id="KW-1185">Reference proteome</keyword>
<sequence>MKDTTGAAPRPEDRWLSRRQAADHACLSVRTLERLALDGAGPPFSLVGRRALYPLSDLNTWLRLRLATSTSAATVRASMADRGCGA</sequence>
<dbReference type="Proteomes" id="UP001589865">
    <property type="component" value="Unassembled WGS sequence"/>
</dbReference>
<protein>
    <submittedName>
        <fullName evidence="1">Helix-turn-helix transcriptional regulator</fullName>
    </submittedName>
</protein>
<gene>
    <name evidence="1" type="ORF">ACFFGY_14705</name>
</gene>
<evidence type="ECO:0000313" key="1">
    <source>
        <dbReference type="EMBL" id="MFC0409499.1"/>
    </source>
</evidence>
<reference evidence="1 2" key="1">
    <citation type="submission" date="2024-09" db="EMBL/GenBank/DDBJ databases">
        <authorList>
            <person name="Sun Q."/>
            <person name="Mori K."/>
        </authorList>
    </citation>
    <scope>NUCLEOTIDE SEQUENCE [LARGE SCALE GENOMIC DNA]</scope>
    <source>
        <strain evidence="1 2">TBRC 5777</strain>
    </source>
</reference>
<proteinExistence type="predicted"/>